<dbReference type="Gene3D" id="3.10.20.90">
    <property type="entry name" value="Phosphatidylinositol 3-kinase Catalytic Subunit, Chain A, domain 1"/>
    <property type="match status" value="1"/>
</dbReference>
<comment type="caution">
    <text evidence="3">The sequence shown here is derived from an EMBL/GenBank/DDBJ whole genome shotgun (WGS) entry which is preliminary data.</text>
</comment>
<keyword evidence="4" id="KW-1185">Reference proteome</keyword>
<reference evidence="3" key="1">
    <citation type="submission" date="2021-03" db="EMBL/GenBank/DDBJ databases">
        <authorList>
            <person name="Bekaert M."/>
        </authorList>
    </citation>
    <scope>NUCLEOTIDE SEQUENCE</scope>
</reference>
<dbReference type="SUPFAM" id="SSF50630">
    <property type="entry name" value="Acid proteases"/>
    <property type="match status" value="1"/>
</dbReference>
<dbReference type="Gene3D" id="3.30.70.270">
    <property type="match status" value="2"/>
</dbReference>
<dbReference type="Gene3D" id="2.40.70.10">
    <property type="entry name" value="Acid Proteases"/>
    <property type="match status" value="1"/>
</dbReference>
<organism evidence="3 4">
    <name type="scientific">Mytilus edulis</name>
    <name type="common">Blue mussel</name>
    <dbReference type="NCBI Taxonomy" id="6550"/>
    <lineage>
        <taxon>Eukaryota</taxon>
        <taxon>Metazoa</taxon>
        <taxon>Spiralia</taxon>
        <taxon>Lophotrochozoa</taxon>
        <taxon>Mollusca</taxon>
        <taxon>Bivalvia</taxon>
        <taxon>Autobranchia</taxon>
        <taxon>Pteriomorphia</taxon>
        <taxon>Mytilida</taxon>
        <taxon>Mytiloidea</taxon>
        <taxon>Mytilidae</taxon>
        <taxon>Mytilinae</taxon>
        <taxon>Mytilus</taxon>
    </lineage>
</organism>
<dbReference type="PANTHER" id="PTHR37984:SF8">
    <property type="entry name" value="CCHC-TYPE DOMAIN-CONTAINING PROTEIN"/>
    <property type="match status" value="1"/>
</dbReference>
<dbReference type="PANTHER" id="PTHR37984">
    <property type="entry name" value="PROTEIN CBG26694"/>
    <property type="match status" value="1"/>
</dbReference>
<name>A0A8S3RN13_MYTED</name>
<dbReference type="CDD" id="cd17039">
    <property type="entry name" value="Ubl_ubiquitin_like"/>
    <property type="match status" value="1"/>
</dbReference>
<dbReference type="CDD" id="cd05481">
    <property type="entry name" value="retropepsin_like_LTR_1"/>
    <property type="match status" value="1"/>
</dbReference>
<dbReference type="Proteomes" id="UP000683360">
    <property type="component" value="Unassembled WGS sequence"/>
</dbReference>
<evidence type="ECO:0000313" key="4">
    <source>
        <dbReference type="Proteomes" id="UP000683360"/>
    </source>
</evidence>
<dbReference type="InterPro" id="IPR041577">
    <property type="entry name" value="RT_RNaseH_2"/>
</dbReference>
<dbReference type="AlphaFoldDB" id="A0A8S3RN13"/>
<evidence type="ECO:0000313" key="3">
    <source>
        <dbReference type="EMBL" id="CAG2208111.1"/>
    </source>
</evidence>
<gene>
    <name evidence="3" type="ORF">MEDL_22327</name>
</gene>
<dbReference type="SUPFAM" id="SSF54236">
    <property type="entry name" value="Ubiquitin-like"/>
    <property type="match status" value="1"/>
</dbReference>
<feature type="domain" description="Ubiquitin-like" evidence="2">
    <location>
        <begin position="702"/>
        <end position="750"/>
    </location>
</feature>
<feature type="region of interest" description="Disordered" evidence="1">
    <location>
        <begin position="1"/>
        <end position="27"/>
    </location>
</feature>
<dbReference type="InterPro" id="IPR050951">
    <property type="entry name" value="Retrovirus_Pol_polyprotein"/>
</dbReference>
<dbReference type="InterPro" id="IPR029071">
    <property type="entry name" value="Ubiquitin-like_domsf"/>
</dbReference>
<dbReference type="Pfam" id="PF17919">
    <property type="entry name" value="RT_RNaseH_2"/>
    <property type="match status" value="1"/>
</dbReference>
<dbReference type="OrthoDB" id="5984808at2759"/>
<dbReference type="FunFam" id="3.30.70.270:FF:000026">
    <property type="entry name" value="Transposon Ty3-G Gag-Pol polyprotein"/>
    <property type="match status" value="1"/>
</dbReference>
<dbReference type="InterPro" id="IPR043502">
    <property type="entry name" value="DNA/RNA_pol_sf"/>
</dbReference>
<proteinExistence type="predicted"/>
<protein>
    <recommendedName>
        <fullName evidence="2">Ubiquitin-like domain-containing protein</fullName>
    </recommendedName>
</protein>
<evidence type="ECO:0000256" key="1">
    <source>
        <dbReference type="SAM" id="MobiDB-lite"/>
    </source>
</evidence>
<feature type="compositionally biased region" description="Acidic residues" evidence="1">
    <location>
        <begin position="1"/>
        <end position="12"/>
    </location>
</feature>
<dbReference type="SUPFAM" id="SSF56672">
    <property type="entry name" value="DNA/RNA polymerases"/>
    <property type="match status" value="1"/>
</dbReference>
<dbReference type="InterPro" id="IPR043128">
    <property type="entry name" value="Rev_trsase/Diguanyl_cyclase"/>
</dbReference>
<feature type="compositionally biased region" description="Basic and acidic residues" evidence="1">
    <location>
        <begin position="13"/>
        <end position="27"/>
    </location>
</feature>
<accession>A0A8S3RN13</accession>
<dbReference type="InterPro" id="IPR000626">
    <property type="entry name" value="Ubiquitin-like_dom"/>
</dbReference>
<dbReference type="Pfam" id="PF00240">
    <property type="entry name" value="ubiquitin"/>
    <property type="match status" value="1"/>
</dbReference>
<evidence type="ECO:0000259" key="2">
    <source>
        <dbReference type="PROSITE" id="PS50053"/>
    </source>
</evidence>
<dbReference type="PROSITE" id="PS50053">
    <property type="entry name" value="UBIQUITIN_2"/>
    <property type="match status" value="1"/>
</dbReference>
<dbReference type="InterPro" id="IPR021109">
    <property type="entry name" value="Peptidase_aspartic_dom_sf"/>
</dbReference>
<dbReference type="EMBL" id="CAJPWZ010001103">
    <property type="protein sequence ID" value="CAG2208111.1"/>
    <property type="molecule type" value="Genomic_DNA"/>
</dbReference>
<sequence>MGQDETCDEPNEQGEHDSESFKNITDYDEKDFTENLKDKEGDSEDELYIGCIENQKKSEQSWMVNLNLKGKNQKIKLDTSAQANVIPYKVFKIVKGDIKIIPRKTRSRGREMYDTLTFAETENDRTVDIVLQKFDTYCNPLKNETVERYKFNSRTQQSGESVSKYYTELKLIAAHCGYGVIEESLIRDQIVCGIKDTQVRERLLRDKLSKKRIKEIENTPAEVHAVKSPSHGAGARNKNNYETPKSKIDCRYCGRKHEPSKQKCPAYGQSCRKCNKKDHFAAVCGRSKPQQHKSRGNQKNQRVNLMCDDEDSDEYYETIKTVTGAPTKHVYATMNVNDRAIKFQIDSGASCNVIPLNKLKGLECKIVKSSTVLPTYDKSEIRPLGKTTLKLVNAKNGKSYNETFIVVKENTTPILGNQTIQHMNLVTINYDNIQALDINEISLSEKSVFRQYKDVFDGTGCETDEAASRDHDRNFRALMDRCRDKNLKLNSDKLKFKQTEVRFVGHLLTNAGVRADPDKVKAVTKMPIPTDVSAVKRFVGFVTYLSKFLPKLSDLCEPLRKLTVQNAEWCWLDSHDRAVSEIKKLVCASPVLRYYDPKEELTLQCDASLTGLGANNQTAIWHATSVNQKSSPASSHPLMQQKCCLVTYVAKNEACPHPGCNKEVKRSSETICLFQEILADMFTEYDTEYTPQVDSTDGNSFINVTGLTGSSITIAFSSQMTVLDLKQKIQTRLGHTPVKQRLLYKDKEMEVKDSETNNTFIFTLSAFGSPNISKYRSPSLRFYEASEPNTDLCTTTFTHANYSQAVVMCSMSNARGSWEIFDSGKLSAGNAMNYQHLQTTIKQLISSGY</sequence>